<dbReference type="InterPro" id="IPR009081">
    <property type="entry name" value="PP-bd_ACP"/>
</dbReference>
<dbReference type="GO" id="GO:0043041">
    <property type="term" value="P:amino acid activation for nonribosomal peptide biosynthetic process"/>
    <property type="evidence" value="ECO:0007669"/>
    <property type="project" value="TreeGrafter"/>
</dbReference>
<dbReference type="Gene3D" id="3.30.559.30">
    <property type="entry name" value="Nonribosomal peptide synthetase, condensation domain"/>
    <property type="match status" value="1"/>
</dbReference>
<keyword evidence="6" id="KW-0045">Antibiotic biosynthesis</keyword>
<evidence type="ECO:0000256" key="3">
    <source>
        <dbReference type="ARBA" id="ARBA00022450"/>
    </source>
</evidence>
<evidence type="ECO:0000256" key="4">
    <source>
        <dbReference type="ARBA" id="ARBA00022553"/>
    </source>
</evidence>
<dbReference type="PANTHER" id="PTHR45527:SF1">
    <property type="entry name" value="FATTY ACID SYNTHASE"/>
    <property type="match status" value="1"/>
</dbReference>
<feature type="non-terminal residue" evidence="9">
    <location>
        <position position="1"/>
    </location>
</feature>
<dbReference type="InterPro" id="IPR006162">
    <property type="entry name" value="Ppantetheine_attach_site"/>
</dbReference>
<dbReference type="GO" id="GO:0008610">
    <property type="term" value="P:lipid biosynthetic process"/>
    <property type="evidence" value="ECO:0007669"/>
    <property type="project" value="UniProtKB-ARBA"/>
</dbReference>
<dbReference type="AlphaFoldDB" id="A0A0A6USF4"/>
<dbReference type="InterPro" id="IPR042099">
    <property type="entry name" value="ANL_N_sf"/>
</dbReference>
<feature type="domain" description="Carrier" evidence="8">
    <location>
        <begin position="332"/>
        <end position="406"/>
    </location>
</feature>
<dbReference type="SMART" id="SM00823">
    <property type="entry name" value="PKS_PP"/>
    <property type="match status" value="1"/>
</dbReference>
<dbReference type="Gene3D" id="3.40.50.12780">
    <property type="entry name" value="N-terminal domain of ligase-like"/>
    <property type="match status" value="1"/>
</dbReference>
<dbReference type="SUPFAM" id="SSF47336">
    <property type="entry name" value="ACP-like"/>
    <property type="match status" value="1"/>
</dbReference>
<dbReference type="Pfam" id="PF00668">
    <property type="entry name" value="Condensation"/>
    <property type="match status" value="1"/>
</dbReference>
<dbReference type="GO" id="GO:0044550">
    <property type="term" value="P:secondary metabolite biosynthetic process"/>
    <property type="evidence" value="ECO:0007669"/>
    <property type="project" value="TreeGrafter"/>
</dbReference>
<dbReference type="InterPro" id="IPR036736">
    <property type="entry name" value="ACP-like_sf"/>
</dbReference>
<dbReference type="Pfam" id="PF00501">
    <property type="entry name" value="AMP-binding"/>
    <property type="match status" value="1"/>
</dbReference>
<name>A0A0A6USF4_ACTUT</name>
<reference evidence="9 10" key="1">
    <citation type="submission" date="2014-10" db="EMBL/GenBank/DDBJ databases">
        <title>Draft genome sequence of Actinoplanes utahensis NRRL 12052.</title>
        <authorList>
            <person name="Velasco-Bucheli B."/>
            <person name="del Cerro C."/>
            <person name="Hormigo D."/>
            <person name="Garcia J.L."/>
            <person name="Acebal C."/>
            <person name="Arroyo M."/>
            <person name="de la Mata I."/>
        </authorList>
    </citation>
    <scope>NUCLEOTIDE SEQUENCE [LARGE SCALE GENOMIC DNA]</scope>
    <source>
        <strain evidence="9 10">NRRL 12052</strain>
    </source>
</reference>
<evidence type="ECO:0000256" key="7">
    <source>
        <dbReference type="SAM" id="MobiDB-lite"/>
    </source>
</evidence>
<dbReference type="GO" id="GO:0003824">
    <property type="term" value="F:catalytic activity"/>
    <property type="evidence" value="ECO:0007669"/>
    <property type="project" value="InterPro"/>
</dbReference>
<dbReference type="InterPro" id="IPR045851">
    <property type="entry name" value="AMP-bd_C_sf"/>
</dbReference>
<dbReference type="Pfam" id="PF13193">
    <property type="entry name" value="AMP-binding_C"/>
    <property type="match status" value="1"/>
</dbReference>
<dbReference type="InterPro" id="IPR010060">
    <property type="entry name" value="NRPS_synth"/>
</dbReference>
<dbReference type="FunFam" id="2.30.38.10:FF:000001">
    <property type="entry name" value="Non-ribosomal peptide synthetase PvdI"/>
    <property type="match status" value="1"/>
</dbReference>
<dbReference type="eggNOG" id="COG1020">
    <property type="taxonomic scope" value="Bacteria"/>
</dbReference>
<dbReference type="OrthoDB" id="5476914at2"/>
<gene>
    <name evidence="9" type="ORF">MB27_09030</name>
</gene>
<evidence type="ECO:0000256" key="6">
    <source>
        <dbReference type="ARBA" id="ARBA00023194"/>
    </source>
</evidence>
<proteinExistence type="inferred from homology"/>
<dbReference type="Gene3D" id="3.30.300.30">
    <property type="match status" value="1"/>
</dbReference>
<dbReference type="InterPro" id="IPR023213">
    <property type="entry name" value="CAT-like_dom_sf"/>
</dbReference>
<dbReference type="PROSITE" id="PS50075">
    <property type="entry name" value="CARRIER"/>
    <property type="match status" value="1"/>
</dbReference>
<comment type="similarity">
    <text evidence="2">Belongs to the ATP-dependent AMP-binding enzyme family.</text>
</comment>
<dbReference type="Gene3D" id="3.30.559.10">
    <property type="entry name" value="Chloramphenicol acetyltransferase-like domain"/>
    <property type="match status" value="1"/>
</dbReference>
<dbReference type="Gene3D" id="1.10.1200.10">
    <property type="entry name" value="ACP-like"/>
    <property type="match status" value="1"/>
</dbReference>
<dbReference type="PANTHER" id="PTHR45527">
    <property type="entry name" value="NONRIBOSOMAL PEPTIDE SYNTHETASE"/>
    <property type="match status" value="1"/>
</dbReference>
<organism evidence="9 10">
    <name type="scientific">Actinoplanes utahensis</name>
    <dbReference type="NCBI Taxonomy" id="1869"/>
    <lineage>
        <taxon>Bacteria</taxon>
        <taxon>Bacillati</taxon>
        <taxon>Actinomycetota</taxon>
        <taxon>Actinomycetes</taxon>
        <taxon>Micromonosporales</taxon>
        <taxon>Micromonosporaceae</taxon>
        <taxon>Actinoplanes</taxon>
    </lineage>
</organism>
<dbReference type="SUPFAM" id="SSF52777">
    <property type="entry name" value="CoA-dependent acyltransferases"/>
    <property type="match status" value="2"/>
</dbReference>
<dbReference type="InterPro" id="IPR000873">
    <property type="entry name" value="AMP-dep_synth/lig_dom"/>
</dbReference>
<keyword evidence="4" id="KW-0597">Phosphoprotein</keyword>
<dbReference type="GO" id="GO:0017000">
    <property type="term" value="P:antibiotic biosynthetic process"/>
    <property type="evidence" value="ECO:0007669"/>
    <property type="project" value="UniProtKB-KW"/>
</dbReference>
<comment type="cofactor">
    <cofactor evidence="1">
        <name>pantetheine 4'-phosphate</name>
        <dbReference type="ChEBI" id="CHEBI:47942"/>
    </cofactor>
</comment>
<dbReference type="Proteomes" id="UP000054537">
    <property type="component" value="Unassembled WGS sequence"/>
</dbReference>
<dbReference type="InterPro" id="IPR001242">
    <property type="entry name" value="Condensation_dom"/>
</dbReference>
<dbReference type="EMBL" id="JRTT01000008">
    <property type="protein sequence ID" value="KHD77918.1"/>
    <property type="molecule type" value="Genomic_DNA"/>
</dbReference>
<evidence type="ECO:0000256" key="5">
    <source>
        <dbReference type="ARBA" id="ARBA00022737"/>
    </source>
</evidence>
<feature type="region of interest" description="Disordered" evidence="7">
    <location>
        <begin position="316"/>
        <end position="336"/>
    </location>
</feature>
<protein>
    <recommendedName>
        <fullName evidence="8">Carrier domain-containing protein</fullName>
    </recommendedName>
</protein>
<keyword evidence="10" id="KW-1185">Reference proteome</keyword>
<dbReference type="SUPFAM" id="SSF56801">
    <property type="entry name" value="Acetyl-CoA synthetase-like"/>
    <property type="match status" value="1"/>
</dbReference>
<dbReference type="NCBIfam" id="TIGR01720">
    <property type="entry name" value="NRPS-para261"/>
    <property type="match status" value="1"/>
</dbReference>
<dbReference type="FunFam" id="1.10.1200.10:FF:000005">
    <property type="entry name" value="Nonribosomal peptide synthetase 1"/>
    <property type="match status" value="1"/>
</dbReference>
<dbReference type="PROSITE" id="PS00012">
    <property type="entry name" value="PHOSPHOPANTETHEINE"/>
    <property type="match status" value="1"/>
</dbReference>
<evidence type="ECO:0000256" key="1">
    <source>
        <dbReference type="ARBA" id="ARBA00001957"/>
    </source>
</evidence>
<accession>A0A0A6USF4</accession>
<evidence type="ECO:0000256" key="2">
    <source>
        <dbReference type="ARBA" id="ARBA00006432"/>
    </source>
</evidence>
<dbReference type="Pfam" id="PF00550">
    <property type="entry name" value="PP-binding"/>
    <property type="match status" value="1"/>
</dbReference>
<evidence type="ECO:0000259" key="8">
    <source>
        <dbReference type="PROSITE" id="PS50075"/>
    </source>
</evidence>
<dbReference type="RefSeq" id="WP_043523759.1">
    <property type="nucleotide sequence ID" value="NZ_JRTT01000008.1"/>
</dbReference>
<dbReference type="FunFam" id="3.30.300.30:FF:000010">
    <property type="entry name" value="Enterobactin synthetase component F"/>
    <property type="match status" value="1"/>
</dbReference>
<dbReference type="GO" id="GO:0005737">
    <property type="term" value="C:cytoplasm"/>
    <property type="evidence" value="ECO:0007669"/>
    <property type="project" value="TreeGrafter"/>
</dbReference>
<keyword evidence="5" id="KW-0677">Repeat</keyword>
<dbReference type="GO" id="GO:0031177">
    <property type="term" value="F:phosphopantetheine binding"/>
    <property type="evidence" value="ECO:0007669"/>
    <property type="project" value="InterPro"/>
</dbReference>
<keyword evidence="3" id="KW-0596">Phosphopantetheine</keyword>
<comment type="caution">
    <text evidence="9">The sequence shown here is derived from an EMBL/GenBank/DDBJ whole genome shotgun (WGS) entry which is preliminary data.</text>
</comment>
<evidence type="ECO:0000313" key="10">
    <source>
        <dbReference type="Proteomes" id="UP000054537"/>
    </source>
</evidence>
<dbReference type="InterPro" id="IPR020806">
    <property type="entry name" value="PKS_PP-bd"/>
</dbReference>
<dbReference type="InterPro" id="IPR025110">
    <property type="entry name" value="AMP-bd_C"/>
</dbReference>
<dbReference type="STRING" id="1869.MB27_09030"/>
<sequence length="894" mass="94156">LASVFTEHIERLGFGPGARLLQCVSPSFDVSIVELGQTLCSGATLVIAPDGQETGGDELAAVLTRLAVTHVMLPAALLATVPVEAVPTLRAAGTGGEAISAELSSRWAAAGIDLVNGYGPTESTIAATMSAPLRAGETPHIGVPVANTRALVLDEALQPVPVGVVGELYLAGAGLARGYVGRPELTAERFVACPFGAGERMYRTGDRVRWSRHGVLEFVGRVDDQVKVRGFRVELGEVEAAVRSHPAVDQAVVIVREDRPGDRRLVAYVIPEPGEAVDPATLRSSVADVLPAYMVPSAVVTLTDFPLSANQKVDRRALPAPDYQEQSAGGRAPRNPREQLLSDLFAEVLGLEKVSIDDNFFTLGGDSIISIQLASRARRAGLAFSAKDVFQNQTVAELAAVAGRTADEHGEEDGAGVGDLPMTPIVGWLAEMRGPVDGFHQFRFLRTPAGARHDQIAATLQALLDHHDALRLRAVGAPGADWSLSVTPPGSVTAADRLAHVDVSGLDDTAYADRVRAESTAARDRLGVGGDLVHAVFFDRGPDRAGRLLLYIHHLAVDAVSWRILLPDLTEAWAAVAGGRPVRLAPVGTSLRSWAKRLHEWSRLPQRQADFAGWSAVLGEPEAPLGGRPLDPARDTAGTAGSLTVRLPADLTAAVLDEVTSTFHADVVHVLLAGLAVALDGAGLAGPKGVLVDLESHGRAEEVIDGVDLSRTVGWFTSMYPVRLPAGSADIVLKGVKENLRRITDLGLSYGALRYLDRRSGAVLATAGHAQIGLNHLGRAPASGTAGGDWTPAFDVPGVGAQDPALPLPHALDVGTIIRDTPDGPCLESTWVWPRELLTEEQVRAIAAAWSAALAELVAHAETEGGGFSPSDVELAGLSQDEIDLIEAEWGTDE</sequence>
<evidence type="ECO:0000313" key="9">
    <source>
        <dbReference type="EMBL" id="KHD77918.1"/>
    </source>
</evidence>